<dbReference type="EMBL" id="JABCRI010000003">
    <property type="protein sequence ID" value="KAF8408774.1"/>
    <property type="molecule type" value="Genomic_DNA"/>
</dbReference>
<dbReference type="InterPro" id="IPR037490">
    <property type="entry name" value="WAP"/>
</dbReference>
<feature type="coiled-coil region" evidence="1">
    <location>
        <begin position="588"/>
        <end position="650"/>
    </location>
</feature>
<name>A0A834ZK81_TETSI</name>
<dbReference type="PANTHER" id="PTHR33883:SF10">
    <property type="entry name" value="WPP DOMAIN-ASSOCIATED PROTEIN"/>
    <property type="match status" value="1"/>
</dbReference>
<keyword evidence="1" id="KW-0175">Coiled coil</keyword>
<dbReference type="AlphaFoldDB" id="A0A834ZK81"/>
<sequence>MCIEPRRTKFRLRSSFSDTVVEQDSMKDSLDNLRIKAEDQFKRLNKEIDGIKGCGSIRKISSGSELLGLGGILEEHVPQKWVEVDKTLETLKTTLNTVYECVDDVVNLCDASLCESQQERRFKEQLEAMVIRNFLRSLHEEFEAKLWEQRAQVCGSQSINWLPKINELSSLRQELDAISRSLSIPEMGQLPSHLSHEGGEEWNTAIRKDRLQRNVLSSHMSLPTSLREGIGKLEESKNTMLKTTESSKIEHMTKDELVNYFKNEMSEMKRNHESIVHDLTEECFILKREFLKEKGPSSSLRKDKEFDILRKKIPDFILKLDDILMENEKSPACCKDSESLSRLKGRLDTLLSVNRHLKDLLTDKGKEVDCRLSNHSFAELNLLKQIRRLKSGIEDANTEISVREEVYKCVIREVAFEIKQDIEDIYMESIIKQEICGIIFKEAVRDVQATINWGIEDSELESIIIQEMRGIIFAEVIKDNEAKLNLMEMKYKNENEMRVSLEANALDKENALRIDIGEKEQLKQEIEIIFLSSSLEECEKLAREALTKEKEHFELVIQDLNKLKDHARQQEILISESNIELDSRKDELVAALEKIDVNEVEIRKLNQKLKLATMELRKADEEKKKLHGVIQEKENNILSIKAEENEHRKKMESIIMSVQGLSKRVVDFECRVAKEIERNNLRFENLNVQCNPLIQKANLLRSTGLVYKQRLEIKCSDLQKAEAEVDLLGDEVDALSSLLEKIYIALDHYSPILQHYPGTEDDLKAFKDIFDVSHHIYTPHKTE</sequence>
<proteinExistence type="predicted"/>
<dbReference type="OrthoDB" id="619142at2759"/>
<gene>
    <name evidence="2" type="ORF">HHK36_004843</name>
</gene>
<evidence type="ECO:0000313" key="2">
    <source>
        <dbReference type="EMBL" id="KAF8408774.1"/>
    </source>
</evidence>
<evidence type="ECO:0000313" key="3">
    <source>
        <dbReference type="Proteomes" id="UP000655225"/>
    </source>
</evidence>
<keyword evidence="3" id="KW-1185">Reference proteome</keyword>
<evidence type="ECO:0000256" key="1">
    <source>
        <dbReference type="SAM" id="Coils"/>
    </source>
</evidence>
<dbReference type="Proteomes" id="UP000655225">
    <property type="component" value="Unassembled WGS sequence"/>
</dbReference>
<protein>
    <recommendedName>
        <fullName evidence="4">WPP domain-associated protein</fullName>
    </recommendedName>
</protein>
<organism evidence="2 3">
    <name type="scientific">Tetracentron sinense</name>
    <name type="common">Spur-leaf</name>
    <dbReference type="NCBI Taxonomy" id="13715"/>
    <lineage>
        <taxon>Eukaryota</taxon>
        <taxon>Viridiplantae</taxon>
        <taxon>Streptophyta</taxon>
        <taxon>Embryophyta</taxon>
        <taxon>Tracheophyta</taxon>
        <taxon>Spermatophyta</taxon>
        <taxon>Magnoliopsida</taxon>
        <taxon>Trochodendrales</taxon>
        <taxon>Trochodendraceae</taxon>
        <taxon>Tetracentron</taxon>
    </lineage>
</organism>
<reference evidence="2 3" key="1">
    <citation type="submission" date="2020-04" db="EMBL/GenBank/DDBJ databases">
        <title>Plant Genome Project.</title>
        <authorList>
            <person name="Zhang R.-G."/>
        </authorList>
    </citation>
    <scope>NUCLEOTIDE SEQUENCE [LARGE SCALE GENOMIC DNA]</scope>
    <source>
        <strain evidence="2">YNK0</strain>
        <tissue evidence="2">Leaf</tissue>
    </source>
</reference>
<dbReference type="OMA" id="EDIYMES"/>
<comment type="caution">
    <text evidence="2">The sequence shown here is derived from an EMBL/GenBank/DDBJ whole genome shotgun (WGS) entry which is preliminary data.</text>
</comment>
<accession>A0A834ZK81</accession>
<feature type="coiled-coil region" evidence="1">
    <location>
        <begin position="477"/>
        <end position="504"/>
    </location>
</feature>
<evidence type="ECO:0008006" key="4">
    <source>
        <dbReference type="Google" id="ProtNLM"/>
    </source>
</evidence>
<dbReference type="PANTHER" id="PTHR33883">
    <property type="entry name" value="WPP DOMAIN-ASSOCIATED PROTEIN"/>
    <property type="match status" value="1"/>
</dbReference>